<reference evidence="6 7" key="1">
    <citation type="submission" date="2019-03" db="EMBL/GenBank/DDBJ databases">
        <title>Three New Species of Nocardioides, Nocardioides euryhalodurans sp. nov., Nocardioides seonyuensis sp. nov. and Nocardioides eburneoflavus sp. nov., Iolated from Soil.</title>
        <authorList>
            <person name="Roh S.G."/>
            <person name="Lee C."/>
            <person name="Kim M.-K."/>
            <person name="Kim S.B."/>
        </authorList>
    </citation>
    <scope>NUCLEOTIDE SEQUENCE [LARGE SCALE GENOMIC DNA]</scope>
    <source>
        <strain evidence="6 7">MMS17-SY117</strain>
    </source>
</reference>
<sequence>MRESHVDSTSAHDGQGDGPEDDVPLGTAGWAGIPDRPRQFLSRPRLLDLLDRDDRCRLLLVSAPAGSGKTALVVDWVSDRPTERIEWITFDGDDPFWPGFVGCLERLGVPVPPTTALPTDAVGLDLRVRRRIASALASEPSDVTVVLDGYEVASAGVGADLDYLLRHAGRRLRIVLVTRADPVMPLYRYRLEEAVTEVRMSDLALCDREAGDLLSMMGVALAPESVTRLNARIRGWVTGLRFAGQMLADRDDPDSAVEQVAGDRGSIAEYLMGEVLASHPPEVRELLMATSIPDTILPGLAEALGGRSAARTLALLVHVNVFIEQVPGHADHYRYHPFFRELLRAELAYGQPETMRTLQRRAAEWFAGHGQLVPSVRHFASLGAWSEVTHQVVANLAVGQLILDQGSGALSRTLKDLPPELEDPAATVVRATLALVDGDTELFSEQLARVQEQLDATTPDDAAAIALAVAVLLAIRARSSGDAAEAQVLAEAAGAALRGQETRRRMEAHPELVALVLTARGIAAIRQGHLDEAEETFRAGSEAATEANADSLVVECLGNLAVLACVAGDVARAEGLASRALRVADEAGIPVGDRSTAAQVALAWVDMERYELRSAAEHVRSAEQSVLILGDPVPRTLLALVKGRLQMAHGDRAGGLAQVDEAAVAIVEPDSWLVGRLRVETGHLEVAGTEQEEPASEDLVRHSSPAVRACGMLVDCARQLRLGATSQARETLRTALQLAAPARLRRPFHEAPAQVRQLLVQDRLLATEHAWLFEVTGTGMPRPRPRKVAAVVATPRTTPVEKLTEKELEVLGHLADMLTTEEIAAVMYISVNTVRTHVRNILRKLGVSRRNAAVRAAREFELLPT</sequence>
<dbReference type="EMBL" id="CP038267">
    <property type="protein sequence ID" value="QBR91478.1"/>
    <property type="molecule type" value="Genomic_DNA"/>
</dbReference>
<dbReference type="InterPro" id="IPR016032">
    <property type="entry name" value="Sig_transdc_resp-reg_C-effctor"/>
</dbReference>
<dbReference type="InterPro" id="IPR011990">
    <property type="entry name" value="TPR-like_helical_dom_sf"/>
</dbReference>
<dbReference type="InterPro" id="IPR027417">
    <property type="entry name" value="P-loop_NTPase"/>
</dbReference>
<dbReference type="Proteomes" id="UP000294894">
    <property type="component" value="Chromosome"/>
</dbReference>
<feature type="domain" description="HTH luxR-type" evidence="5">
    <location>
        <begin position="796"/>
        <end position="861"/>
    </location>
</feature>
<evidence type="ECO:0000313" key="6">
    <source>
        <dbReference type="EMBL" id="QBR91478.1"/>
    </source>
</evidence>
<dbReference type="KEGG" id="noy:EXE57_03750"/>
<dbReference type="PROSITE" id="PS50043">
    <property type="entry name" value="HTH_LUXR_2"/>
    <property type="match status" value="1"/>
</dbReference>
<evidence type="ECO:0000313" key="7">
    <source>
        <dbReference type="Proteomes" id="UP000294894"/>
    </source>
</evidence>
<evidence type="ECO:0000259" key="5">
    <source>
        <dbReference type="PROSITE" id="PS50043"/>
    </source>
</evidence>
<feature type="region of interest" description="Disordered" evidence="4">
    <location>
        <begin position="1"/>
        <end position="31"/>
    </location>
</feature>
<dbReference type="InterPro" id="IPR059106">
    <property type="entry name" value="WHD_MalT"/>
</dbReference>
<name>A0A4P7GHT8_9ACTN</name>
<dbReference type="SUPFAM" id="SSF46894">
    <property type="entry name" value="C-terminal effector domain of the bipartite response regulators"/>
    <property type="match status" value="1"/>
</dbReference>
<dbReference type="GO" id="GO:0006355">
    <property type="term" value="P:regulation of DNA-templated transcription"/>
    <property type="evidence" value="ECO:0007669"/>
    <property type="project" value="InterPro"/>
</dbReference>
<keyword evidence="2" id="KW-0238">DNA-binding</keyword>
<dbReference type="Gene3D" id="1.25.40.10">
    <property type="entry name" value="Tetratricopeptide repeat domain"/>
    <property type="match status" value="1"/>
</dbReference>
<dbReference type="Pfam" id="PF00196">
    <property type="entry name" value="GerE"/>
    <property type="match status" value="1"/>
</dbReference>
<keyword evidence="3" id="KW-0804">Transcription</keyword>
<dbReference type="SMART" id="SM00421">
    <property type="entry name" value="HTH_LUXR"/>
    <property type="match status" value="1"/>
</dbReference>
<dbReference type="OrthoDB" id="134985at2"/>
<organism evidence="6 7">
    <name type="scientific">Nocardioides euryhalodurans</name>
    <dbReference type="NCBI Taxonomy" id="2518370"/>
    <lineage>
        <taxon>Bacteria</taxon>
        <taxon>Bacillati</taxon>
        <taxon>Actinomycetota</taxon>
        <taxon>Actinomycetes</taxon>
        <taxon>Propionibacteriales</taxon>
        <taxon>Nocardioidaceae</taxon>
        <taxon>Nocardioides</taxon>
    </lineage>
</organism>
<dbReference type="CDD" id="cd06170">
    <property type="entry name" value="LuxR_C_like"/>
    <property type="match status" value="1"/>
</dbReference>
<dbReference type="Gene3D" id="3.40.50.300">
    <property type="entry name" value="P-loop containing nucleotide triphosphate hydrolases"/>
    <property type="match status" value="1"/>
</dbReference>
<keyword evidence="1" id="KW-0805">Transcription regulation</keyword>
<dbReference type="SUPFAM" id="SSF48452">
    <property type="entry name" value="TPR-like"/>
    <property type="match status" value="1"/>
</dbReference>
<proteinExistence type="predicted"/>
<dbReference type="PRINTS" id="PR00038">
    <property type="entry name" value="HTHLUXR"/>
</dbReference>
<dbReference type="Pfam" id="PF25873">
    <property type="entry name" value="WHD_MalT"/>
    <property type="match status" value="1"/>
</dbReference>
<evidence type="ECO:0000256" key="4">
    <source>
        <dbReference type="SAM" id="MobiDB-lite"/>
    </source>
</evidence>
<dbReference type="InterPro" id="IPR036388">
    <property type="entry name" value="WH-like_DNA-bd_sf"/>
</dbReference>
<keyword evidence="7" id="KW-1185">Reference proteome</keyword>
<dbReference type="Gene3D" id="1.10.10.10">
    <property type="entry name" value="Winged helix-like DNA-binding domain superfamily/Winged helix DNA-binding domain"/>
    <property type="match status" value="1"/>
</dbReference>
<evidence type="ECO:0000256" key="1">
    <source>
        <dbReference type="ARBA" id="ARBA00023015"/>
    </source>
</evidence>
<evidence type="ECO:0000256" key="3">
    <source>
        <dbReference type="ARBA" id="ARBA00023163"/>
    </source>
</evidence>
<dbReference type="GO" id="GO:0003677">
    <property type="term" value="F:DNA binding"/>
    <property type="evidence" value="ECO:0007669"/>
    <property type="project" value="UniProtKB-KW"/>
</dbReference>
<accession>A0A4P7GHT8</accession>
<protein>
    <recommendedName>
        <fullName evidence="5">HTH luxR-type domain-containing protein</fullName>
    </recommendedName>
</protein>
<dbReference type="RefSeq" id="WP_135074133.1">
    <property type="nucleotide sequence ID" value="NZ_CP038267.1"/>
</dbReference>
<dbReference type="InterPro" id="IPR000792">
    <property type="entry name" value="Tscrpt_reg_LuxR_C"/>
</dbReference>
<dbReference type="PANTHER" id="PTHR44688:SF16">
    <property type="entry name" value="DNA-BINDING TRANSCRIPTIONAL ACTIVATOR DEVR_DOSR"/>
    <property type="match status" value="1"/>
</dbReference>
<dbReference type="PANTHER" id="PTHR44688">
    <property type="entry name" value="DNA-BINDING TRANSCRIPTIONAL ACTIVATOR DEVR_DOSR"/>
    <property type="match status" value="1"/>
</dbReference>
<gene>
    <name evidence="6" type="ORF">EXE57_03750</name>
</gene>
<dbReference type="AlphaFoldDB" id="A0A4P7GHT8"/>
<evidence type="ECO:0000256" key="2">
    <source>
        <dbReference type="ARBA" id="ARBA00023125"/>
    </source>
</evidence>